<dbReference type="SMART" id="SM00530">
    <property type="entry name" value="HTH_XRE"/>
    <property type="match status" value="1"/>
</dbReference>
<name>A0A1N7SV95_9BURK</name>
<dbReference type="GO" id="GO:0003700">
    <property type="term" value="F:DNA-binding transcription factor activity"/>
    <property type="evidence" value="ECO:0007669"/>
    <property type="project" value="TreeGrafter"/>
</dbReference>
<evidence type="ECO:0000313" key="3">
    <source>
        <dbReference type="EMBL" id="SIT51330.1"/>
    </source>
</evidence>
<dbReference type="InterPro" id="IPR010982">
    <property type="entry name" value="Lambda_DNA-bd_dom_sf"/>
</dbReference>
<dbReference type="SUPFAM" id="SSF47413">
    <property type="entry name" value="lambda repressor-like DNA-binding domains"/>
    <property type="match status" value="1"/>
</dbReference>
<dbReference type="InterPro" id="IPR050807">
    <property type="entry name" value="TransReg_Diox_bact_type"/>
</dbReference>
<dbReference type="AlphaFoldDB" id="A0A1N7SV95"/>
<sequence>MPISTRQSKDPSLIALGEAIRRHREAKELSQEQLALLADVDRSYVGRVERGTNNAATLTLKRLANALDMTLAELIAEAGL</sequence>
<proteinExistence type="predicted"/>
<dbReference type="EMBL" id="CYGY02000115">
    <property type="protein sequence ID" value="SIT51330.1"/>
    <property type="molecule type" value="Genomic_DNA"/>
</dbReference>
<comment type="caution">
    <text evidence="3">The sequence shown here is derived from an EMBL/GenBank/DDBJ whole genome shotgun (WGS) entry which is preliminary data.</text>
</comment>
<reference evidence="3" key="1">
    <citation type="submission" date="2016-12" db="EMBL/GenBank/DDBJ databases">
        <authorList>
            <person name="Moulin L."/>
        </authorList>
    </citation>
    <scope>NUCLEOTIDE SEQUENCE [LARGE SCALE GENOMIC DNA]</scope>
    <source>
        <strain evidence="3">STM 7183</strain>
    </source>
</reference>
<dbReference type="GO" id="GO:0003677">
    <property type="term" value="F:DNA binding"/>
    <property type="evidence" value="ECO:0007669"/>
    <property type="project" value="UniProtKB-KW"/>
</dbReference>
<dbReference type="PROSITE" id="PS50943">
    <property type="entry name" value="HTH_CROC1"/>
    <property type="match status" value="1"/>
</dbReference>
<dbReference type="Gene3D" id="1.10.260.40">
    <property type="entry name" value="lambda repressor-like DNA-binding domains"/>
    <property type="match status" value="1"/>
</dbReference>
<organism evidence="3 4">
    <name type="scientific">Paraburkholderia piptadeniae</name>
    <dbReference type="NCBI Taxonomy" id="1701573"/>
    <lineage>
        <taxon>Bacteria</taxon>
        <taxon>Pseudomonadati</taxon>
        <taxon>Pseudomonadota</taxon>
        <taxon>Betaproteobacteria</taxon>
        <taxon>Burkholderiales</taxon>
        <taxon>Burkholderiaceae</taxon>
        <taxon>Paraburkholderia</taxon>
    </lineage>
</organism>
<dbReference type="PANTHER" id="PTHR46797">
    <property type="entry name" value="HTH-TYPE TRANSCRIPTIONAL REGULATOR"/>
    <property type="match status" value="1"/>
</dbReference>
<keyword evidence="1" id="KW-0238">DNA-binding</keyword>
<evidence type="ECO:0000259" key="2">
    <source>
        <dbReference type="PROSITE" id="PS50943"/>
    </source>
</evidence>
<feature type="domain" description="HTH cro/C1-type" evidence="2">
    <location>
        <begin position="20"/>
        <end position="74"/>
    </location>
</feature>
<evidence type="ECO:0000256" key="1">
    <source>
        <dbReference type="ARBA" id="ARBA00023125"/>
    </source>
</evidence>
<accession>A0A1N7SV95</accession>
<dbReference type="RefSeq" id="WP_087739822.1">
    <property type="nucleotide sequence ID" value="NZ_CYGY02000115.1"/>
</dbReference>
<dbReference type="Proteomes" id="UP000195569">
    <property type="component" value="Unassembled WGS sequence"/>
</dbReference>
<dbReference type="CDD" id="cd00093">
    <property type="entry name" value="HTH_XRE"/>
    <property type="match status" value="1"/>
</dbReference>
<dbReference type="PANTHER" id="PTHR46797:SF1">
    <property type="entry name" value="METHYLPHOSPHONATE SYNTHASE"/>
    <property type="match status" value="1"/>
</dbReference>
<evidence type="ECO:0000313" key="4">
    <source>
        <dbReference type="Proteomes" id="UP000195569"/>
    </source>
</evidence>
<dbReference type="InterPro" id="IPR001387">
    <property type="entry name" value="Cro/C1-type_HTH"/>
</dbReference>
<dbReference type="Pfam" id="PF01381">
    <property type="entry name" value="HTH_3"/>
    <property type="match status" value="1"/>
</dbReference>
<protein>
    <submittedName>
        <fullName evidence="3">Transcriptional regulator, XRE family</fullName>
    </submittedName>
</protein>
<keyword evidence="4" id="KW-1185">Reference proteome</keyword>
<dbReference type="GO" id="GO:0005829">
    <property type="term" value="C:cytosol"/>
    <property type="evidence" value="ECO:0007669"/>
    <property type="project" value="TreeGrafter"/>
</dbReference>
<dbReference type="OrthoDB" id="1097442at2"/>
<gene>
    <name evidence="3" type="ORF">BN2476_1150044</name>
</gene>